<dbReference type="EMBL" id="LAZR01016465">
    <property type="protein sequence ID" value="KKM04383.1"/>
    <property type="molecule type" value="Genomic_DNA"/>
</dbReference>
<accession>A0A0F9JZP6</accession>
<name>A0A0F9JZP6_9ZZZZ</name>
<evidence type="ECO:0000313" key="1">
    <source>
        <dbReference type="EMBL" id="KKM04383.1"/>
    </source>
</evidence>
<reference evidence="1" key="1">
    <citation type="journal article" date="2015" name="Nature">
        <title>Complex archaea that bridge the gap between prokaryotes and eukaryotes.</title>
        <authorList>
            <person name="Spang A."/>
            <person name="Saw J.H."/>
            <person name="Jorgensen S.L."/>
            <person name="Zaremba-Niedzwiedzka K."/>
            <person name="Martijn J."/>
            <person name="Lind A.E."/>
            <person name="van Eijk R."/>
            <person name="Schleper C."/>
            <person name="Guy L."/>
            <person name="Ettema T.J."/>
        </authorList>
    </citation>
    <scope>NUCLEOTIDE SEQUENCE</scope>
</reference>
<protein>
    <submittedName>
        <fullName evidence="1">Uncharacterized protein</fullName>
    </submittedName>
</protein>
<comment type="caution">
    <text evidence="1">The sequence shown here is derived from an EMBL/GenBank/DDBJ whole genome shotgun (WGS) entry which is preliminary data.</text>
</comment>
<sequence length="106" mass="11615">MSEHAELPWKIVDGNRAGDVYVGNKDMHIAIVTPQLPGGSTAQANAEYIVLACNSRKDLLAACKELFLRVTMHYANHQDVCRLGENCPDKKALRLGEAAIENAKPK</sequence>
<proteinExistence type="predicted"/>
<dbReference type="AlphaFoldDB" id="A0A0F9JZP6"/>
<organism evidence="1">
    <name type="scientific">marine sediment metagenome</name>
    <dbReference type="NCBI Taxonomy" id="412755"/>
    <lineage>
        <taxon>unclassified sequences</taxon>
        <taxon>metagenomes</taxon>
        <taxon>ecological metagenomes</taxon>
    </lineage>
</organism>
<gene>
    <name evidence="1" type="ORF">LCGC14_1764840</name>
</gene>